<dbReference type="OrthoDB" id="7480422at2759"/>
<protein>
    <submittedName>
        <fullName evidence="1">Uncharacterized protein</fullName>
    </submittedName>
</protein>
<proteinExistence type="predicted"/>
<sequence length="90" mass="10790">MSCMVYRLYHGEHSEELFDLIPAAESNHRSVHHNTIIVVLVFYHRVCFTPNFLPRTMKARNDLLPAVFLIHYDERIFTKRTYSDLKDRPR</sequence>
<dbReference type="EMBL" id="BGZK01000046">
    <property type="protein sequence ID" value="GBP11317.1"/>
    <property type="molecule type" value="Genomic_DNA"/>
</dbReference>
<organism evidence="1 2">
    <name type="scientific">Eumeta variegata</name>
    <name type="common">Bagworm moth</name>
    <name type="synonym">Eumeta japonica</name>
    <dbReference type="NCBI Taxonomy" id="151549"/>
    <lineage>
        <taxon>Eukaryota</taxon>
        <taxon>Metazoa</taxon>
        <taxon>Ecdysozoa</taxon>
        <taxon>Arthropoda</taxon>
        <taxon>Hexapoda</taxon>
        <taxon>Insecta</taxon>
        <taxon>Pterygota</taxon>
        <taxon>Neoptera</taxon>
        <taxon>Endopterygota</taxon>
        <taxon>Lepidoptera</taxon>
        <taxon>Glossata</taxon>
        <taxon>Ditrysia</taxon>
        <taxon>Tineoidea</taxon>
        <taxon>Psychidae</taxon>
        <taxon>Oiketicinae</taxon>
        <taxon>Eumeta</taxon>
    </lineage>
</organism>
<evidence type="ECO:0000313" key="1">
    <source>
        <dbReference type="EMBL" id="GBP11317.1"/>
    </source>
</evidence>
<reference evidence="1 2" key="1">
    <citation type="journal article" date="2019" name="Commun. Biol.">
        <title>The bagworm genome reveals a unique fibroin gene that provides high tensile strength.</title>
        <authorList>
            <person name="Kono N."/>
            <person name="Nakamura H."/>
            <person name="Ohtoshi R."/>
            <person name="Tomita M."/>
            <person name="Numata K."/>
            <person name="Arakawa K."/>
        </authorList>
    </citation>
    <scope>NUCLEOTIDE SEQUENCE [LARGE SCALE GENOMIC DNA]</scope>
</reference>
<comment type="caution">
    <text evidence="1">The sequence shown here is derived from an EMBL/GenBank/DDBJ whole genome shotgun (WGS) entry which is preliminary data.</text>
</comment>
<accession>A0A4C1TD44</accession>
<dbReference type="AlphaFoldDB" id="A0A4C1TD44"/>
<keyword evidence="2" id="KW-1185">Reference proteome</keyword>
<name>A0A4C1TD44_EUMVA</name>
<gene>
    <name evidence="1" type="ORF">EVAR_92848_1</name>
</gene>
<dbReference type="Proteomes" id="UP000299102">
    <property type="component" value="Unassembled WGS sequence"/>
</dbReference>
<evidence type="ECO:0000313" key="2">
    <source>
        <dbReference type="Proteomes" id="UP000299102"/>
    </source>
</evidence>